<gene>
    <name evidence="11" type="ORF">A3A87_05505</name>
</gene>
<feature type="domain" description="Tripartite ATP-independent periplasmic transporters DctQ component" evidence="10">
    <location>
        <begin position="37"/>
        <end position="160"/>
    </location>
</feature>
<feature type="transmembrane region" description="Helical" evidence="9">
    <location>
        <begin position="21"/>
        <end position="40"/>
    </location>
</feature>
<keyword evidence="2 9" id="KW-0813">Transport</keyword>
<dbReference type="GO" id="GO:0015740">
    <property type="term" value="P:C4-dicarboxylate transport"/>
    <property type="evidence" value="ECO:0007669"/>
    <property type="project" value="TreeGrafter"/>
</dbReference>
<evidence type="ECO:0000256" key="6">
    <source>
        <dbReference type="ARBA" id="ARBA00022989"/>
    </source>
</evidence>
<accession>A0A1F6U0F3</accession>
<organism evidence="11 12">
    <name type="scientific">Candidatus Muproteobacteria bacterium RIFCSPLOWO2_01_FULL_60_18</name>
    <dbReference type="NCBI Taxonomy" id="1817768"/>
    <lineage>
        <taxon>Bacteria</taxon>
        <taxon>Pseudomonadati</taxon>
        <taxon>Pseudomonadota</taxon>
        <taxon>Candidatus Muproteobacteria</taxon>
    </lineage>
</organism>
<keyword evidence="6 9" id="KW-1133">Transmembrane helix</keyword>
<reference evidence="11 12" key="1">
    <citation type="journal article" date="2016" name="Nat. Commun.">
        <title>Thousands of microbial genomes shed light on interconnected biogeochemical processes in an aquifer system.</title>
        <authorList>
            <person name="Anantharaman K."/>
            <person name="Brown C.T."/>
            <person name="Hug L.A."/>
            <person name="Sharon I."/>
            <person name="Castelle C.J."/>
            <person name="Probst A.J."/>
            <person name="Thomas B.C."/>
            <person name="Singh A."/>
            <person name="Wilkins M.J."/>
            <person name="Karaoz U."/>
            <person name="Brodie E.L."/>
            <person name="Williams K.H."/>
            <person name="Hubbard S.S."/>
            <person name="Banfield J.F."/>
        </authorList>
    </citation>
    <scope>NUCLEOTIDE SEQUENCE [LARGE SCALE GENOMIC DNA]</scope>
</reference>
<evidence type="ECO:0000256" key="7">
    <source>
        <dbReference type="ARBA" id="ARBA00023136"/>
    </source>
</evidence>
<comment type="caution">
    <text evidence="11">The sequence shown here is derived from an EMBL/GenBank/DDBJ whole genome shotgun (WGS) entry which is preliminary data.</text>
</comment>
<dbReference type="EMBL" id="MFTC01000060">
    <property type="protein sequence ID" value="OGI50802.1"/>
    <property type="molecule type" value="Genomic_DNA"/>
</dbReference>
<dbReference type="GO" id="GO:0005886">
    <property type="term" value="C:plasma membrane"/>
    <property type="evidence" value="ECO:0007669"/>
    <property type="project" value="UniProtKB-SubCell"/>
</dbReference>
<proteinExistence type="inferred from homology"/>
<dbReference type="Pfam" id="PF04290">
    <property type="entry name" value="DctQ"/>
    <property type="match status" value="1"/>
</dbReference>
<name>A0A1F6U0F3_9PROT</name>
<dbReference type="PANTHER" id="PTHR35011:SF2">
    <property type="entry name" value="2,3-DIKETO-L-GULONATE TRAP TRANSPORTER SMALL PERMEASE PROTEIN YIAM"/>
    <property type="match status" value="1"/>
</dbReference>
<keyword evidence="3" id="KW-1003">Cell membrane</keyword>
<feature type="transmembrane region" description="Helical" evidence="9">
    <location>
        <begin position="104"/>
        <end position="124"/>
    </location>
</feature>
<evidence type="ECO:0000259" key="10">
    <source>
        <dbReference type="Pfam" id="PF04290"/>
    </source>
</evidence>
<protein>
    <recommendedName>
        <fullName evidence="9">TRAP transporter small permease protein</fullName>
    </recommendedName>
</protein>
<dbReference type="PANTHER" id="PTHR35011">
    <property type="entry name" value="2,3-DIKETO-L-GULONATE TRAP TRANSPORTER SMALL PERMEASE PROTEIN YIAM"/>
    <property type="match status" value="1"/>
</dbReference>
<comment type="subcellular location">
    <subcellularLocation>
        <location evidence="1 9">Cell inner membrane</location>
        <topology evidence="1 9">Multi-pass membrane protein</topology>
    </subcellularLocation>
</comment>
<comment type="similarity">
    <text evidence="8 9">Belongs to the TRAP transporter small permease family.</text>
</comment>
<feature type="transmembrane region" description="Helical" evidence="9">
    <location>
        <begin position="60"/>
        <end position="78"/>
    </location>
</feature>
<evidence type="ECO:0000256" key="8">
    <source>
        <dbReference type="ARBA" id="ARBA00038436"/>
    </source>
</evidence>
<keyword evidence="5 9" id="KW-0812">Transmembrane</keyword>
<comment type="subunit">
    <text evidence="9">The complex comprises the extracytoplasmic solute receptor protein and the two transmembrane proteins.</text>
</comment>
<evidence type="ECO:0000256" key="2">
    <source>
        <dbReference type="ARBA" id="ARBA00022448"/>
    </source>
</evidence>
<evidence type="ECO:0000256" key="9">
    <source>
        <dbReference type="RuleBase" id="RU369079"/>
    </source>
</evidence>
<comment type="function">
    <text evidence="9">Part of the tripartite ATP-independent periplasmic (TRAP) transport system.</text>
</comment>
<keyword evidence="7 9" id="KW-0472">Membrane</keyword>
<dbReference type="STRING" id="1817768.A3A87_05505"/>
<keyword evidence="4 9" id="KW-0997">Cell inner membrane</keyword>
<evidence type="ECO:0000313" key="11">
    <source>
        <dbReference type="EMBL" id="OGI50802.1"/>
    </source>
</evidence>
<evidence type="ECO:0000313" key="12">
    <source>
        <dbReference type="Proteomes" id="UP000179037"/>
    </source>
</evidence>
<dbReference type="GO" id="GO:0022857">
    <property type="term" value="F:transmembrane transporter activity"/>
    <property type="evidence" value="ECO:0007669"/>
    <property type="project" value="UniProtKB-UniRule"/>
</dbReference>
<feature type="transmembrane region" description="Helical" evidence="9">
    <location>
        <begin position="136"/>
        <end position="161"/>
    </location>
</feature>
<evidence type="ECO:0000256" key="5">
    <source>
        <dbReference type="ARBA" id="ARBA00022692"/>
    </source>
</evidence>
<evidence type="ECO:0000256" key="3">
    <source>
        <dbReference type="ARBA" id="ARBA00022475"/>
    </source>
</evidence>
<dbReference type="InterPro" id="IPR007387">
    <property type="entry name" value="TRAP_DctQ"/>
</dbReference>
<evidence type="ECO:0000256" key="1">
    <source>
        <dbReference type="ARBA" id="ARBA00004429"/>
    </source>
</evidence>
<dbReference type="Proteomes" id="UP000179037">
    <property type="component" value="Unassembled WGS sequence"/>
</dbReference>
<dbReference type="InterPro" id="IPR055348">
    <property type="entry name" value="DctQ"/>
</dbReference>
<dbReference type="AlphaFoldDB" id="A0A1F6U0F3"/>
<evidence type="ECO:0000256" key="4">
    <source>
        <dbReference type="ARBA" id="ARBA00022519"/>
    </source>
</evidence>
<sequence length="170" mass="19803">MIEKTEHYVRNRSWKAKLEFYFTRVESTLAISGLVLMLGLSLAEIILRNLFHASIPGADILIRYLVLWVSFIGAVVAVRERHIKVEIISIWLPEIWRRRLERPIFLFSAVVCAVITLAAVRFWHQEWINVPPGEKWITILGIVIPLSFFLLSLHFALRFVIGPRSRERKA</sequence>